<dbReference type="RefSeq" id="WP_282220470.1">
    <property type="nucleotide sequence ID" value="NZ_CP118246.1"/>
</dbReference>
<evidence type="ECO:0000256" key="1">
    <source>
        <dbReference type="SAM" id="Phobius"/>
    </source>
</evidence>
<feature type="transmembrane region" description="Helical" evidence="1">
    <location>
        <begin position="174"/>
        <end position="194"/>
    </location>
</feature>
<dbReference type="Proteomes" id="UP001220530">
    <property type="component" value="Chromosome"/>
</dbReference>
<gene>
    <name evidence="3" type="ORF">PSQ19_08800</name>
</gene>
<keyword evidence="1" id="KW-1133">Transmembrane helix</keyword>
<dbReference type="InterPro" id="IPR007038">
    <property type="entry name" value="HupE_UreJ"/>
</dbReference>
<proteinExistence type="predicted"/>
<evidence type="ECO:0000256" key="2">
    <source>
        <dbReference type="SAM" id="SignalP"/>
    </source>
</evidence>
<feature type="transmembrane region" description="Helical" evidence="1">
    <location>
        <begin position="140"/>
        <end position="162"/>
    </location>
</feature>
<reference evidence="3 4" key="1">
    <citation type="submission" date="2023-02" db="EMBL/GenBank/DDBJ databases">
        <title>Devosia algicola sp. nov., isolated from the phycosphere of marine algae.</title>
        <authorList>
            <person name="Kim J.M."/>
            <person name="Lee J.K."/>
            <person name="Choi B.J."/>
            <person name="Bayburt H."/>
            <person name="Jeon C.O."/>
        </authorList>
    </citation>
    <scope>NUCLEOTIDE SEQUENCE [LARGE SCALE GENOMIC DNA]</scope>
    <source>
        <strain evidence="3 4">G20-9</strain>
    </source>
</reference>
<feature type="transmembrane region" description="Helical" evidence="1">
    <location>
        <begin position="87"/>
        <end position="104"/>
    </location>
</feature>
<keyword evidence="1" id="KW-0812">Transmembrane</keyword>
<evidence type="ECO:0000313" key="3">
    <source>
        <dbReference type="EMBL" id="WDR04085.1"/>
    </source>
</evidence>
<organism evidence="3 4">
    <name type="scientific">Devosia algicola</name>
    <dbReference type="NCBI Taxonomy" id="3026418"/>
    <lineage>
        <taxon>Bacteria</taxon>
        <taxon>Pseudomonadati</taxon>
        <taxon>Pseudomonadota</taxon>
        <taxon>Alphaproteobacteria</taxon>
        <taxon>Hyphomicrobiales</taxon>
        <taxon>Devosiaceae</taxon>
        <taxon>Devosia</taxon>
    </lineage>
</organism>
<keyword evidence="4" id="KW-1185">Reference proteome</keyword>
<evidence type="ECO:0000313" key="4">
    <source>
        <dbReference type="Proteomes" id="UP001220530"/>
    </source>
</evidence>
<dbReference type="EMBL" id="CP118246">
    <property type="protein sequence ID" value="WDR04085.1"/>
    <property type="molecule type" value="Genomic_DNA"/>
</dbReference>
<feature type="transmembrane region" description="Helical" evidence="1">
    <location>
        <begin position="111"/>
        <end position="128"/>
    </location>
</feature>
<feature type="chain" id="PRO_5046841175" evidence="2">
    <location>
        <begin position="20"/>
        <end position="195"/>
    </location>
</feature>
<dbReference type="PIRSF" id="PIRSF016919">
    <property type="entry name" value="HupE_UreJ"/>
    <property type="match status" value="1"/>
</dbReference>
<name>A0ABY7YRX5_9HYPH</name>
<keyword evidence="1" id="KW-0472">Membrane</keyword>
<feature type="transmembrane region" description="Helical" evidence="1">
    <location>
        <begin position="62"/>
        <end position="81"/>
    </location>
</feature>
<feature type="transmembrane region" description="Helical" evidence="1">
    <location>
        <begin position="35"/>
        <end position="55"/>
    </location>
</feature>
<dbReference type="Pfam" id="PF04955">
    <property type="entry name" value="HupE_UreJ"/>
    <property type="match status" value="1"/>
</dbReference>
<accession>A0ABY7YRX5</accession>
<protein>
    <submittedName>
        <fullName evidence="3">HupE/UreJ family protein</fullName>
    </submittedName>
</protein>
<sequence length="195" mass="19375">MRILLALGLALFFPATAFAHPDTTGTLGLMHGFVHPLGGVDHVLAMLAVGVFAYVLGGRALILVPLSLVAMMLVGFLFGVSDVDLPMVELAIAASSIIIGAAAALGRPMPLAGAMALVGSFAIFHGQAHGAEMPANSAGALYAAGFVGATALLHATGIVAAAGTNRIFATRGKLIAQLVGGAVAVGGVGVLLGWL</sequence>
<keyword evidence="2" id="KW-0732">Signal</keyword>
<feature type="signal peptide" evidence="2">
    <location>
        <begin position="1"/>
        <end position="19"/>
    </location>
</feature>